<dbReference type="PANTHER" id="PTHR45527">
    <property type="entry name" value="NONRIBOSOMAL PEPTIDE SYNTHETASE"/>
    <property type="match status" value="1"/>
</dbReference>
<dbReference type="EMBL" id="WKRD01000001">
    <property type="protein sequence ID" value="MSC56121.1"/>
    <property type="molecule type" value="Genomic_DNA"/>
</dbReference>
<dbReference type="Gene3D" id="3.40.50.12780">
    <property type="entry name" value="N-terminal domain of ligase-like"/>
    <property type="match status" value="1"/>
</dbReference>
<dbReference type="Pfam" id="PF00501">
    <property type="entry name" value="AMP-binding"/>
    <property type="match status" value="1"/>
</dbReference>
<reference evidence="5 6" key="1">
    <citation type="submission" date="2015-09" db="EMBL/GenBank/DDBJ databases">
        <authorList>
            <consortium name="Pathogen Informatics"/>
        </authorList>
    </citation>
    <scope>NUCLEOTIDE SEQUENCE [LARGE SCALE GENOMIC DNA]</scope>
    <source>
        <strain evidence="2 5">2789STDY5834875</strain>
        <strain evidence="3 6">2789STDY5834878</strain>
    </source>
</reference>
<evidence type="ECO:0000313" key="2">
    <source>
        <dbReference type="EMBL" id="CUQ78836.1"/>
    </source>
</evidence>
<evidence type="ECO:0000313" key="4">
    <source>
        <dbReference type="EMBL" id="MSC56121.1"/>
    </source>
</evidence>
<feature type="domain" description="AMP-dependent synthetase/ligase" evidence="1">
    <location>
        <begin position="10"/>
        <end position="373"/>
    </location>
</feature>
<dbReference type="CDD" id="cd05930">
    <property type="entry name" value="A_NRPS"/>
    <property type="match status" value="1"/>
</dbReference>
<protein>
    <submittedName>
        <fullName evidence="4">Amino acid adenylation domain-containing protein</fullName>
    </submittedName>
    <submittedName>
        <fullName evidence="3">Tyrocidine synthase I</fullName>
    </submittedName>
</protein>
<evidence type="ECO:0000313" key="5">
    <source>
        <dbReference type="Proteomes" id="UP000095621"/>
    </source>
</evidence>
<evidence type="ECO:0000259" key="1">
    <source>
        <dbReference type="Pfam" id="PF00501"/>
    </source>
</evidence>
<dbReference type="GO" id="GO:0044550">
    <property type="term" value="P:secondary metabolite biosynthetic process"/>
    <property type="evidence" value="ECO:0007669"/>
    <property type="project" value="TreeGrafter"/>
</dbReference>
<gene>
    <name evidence="3" type="primary">tycA</name>
    <name evidence="2" type="ORF">ERS852490_02488</name>
    <name evidence="3" type="ORF">ERS852492_01526</name>
    <name evidence="4" type="ORF">GKE48_01435</name>
</gene>
<accession>A0A174ZGH8</accession>
<dbReference type="InterPro" id="IPR042099">
    <property type="entry name" value="ANL_N_sf"/>
</dbReference>
<dbReference type="SUPFAM" id="SSF56801">
    <property type="entry name" value="Acetyl-CoA synthetase-like"/>
    <property type="match status" value="1"/>
</dbReference>
<evidence type="ECO:0000313" key="7">
    <source>
        <dbReference type="Proteomes" id="UP000481964"/>
    </source>
</evidence>
<organism evidence="3 6">
    <name type="scientific">Lachnospira eligens</name>
    <dbReference type="NCBI Taxonomy" id="39485"/>
    <lineage>
        <taxon>Bacteria</taxon>
        <taxon>Bacillati</taxon>
        <taxon>Bacillota</taxon>
        <taxon>Clostridia</taxon>
        <taxon>Lachnospirales</taxon>
        <taxon>Lachnospiraceae</taxon>
        <taxon>Lachnospira</taxon>
    </lineage>
</organism>
<dbReference type="Proteomes" id="UP000481964">
    <property type="component" value="Unassembled WGS sequence"/>
</dbReference>
<dbReference type="OrthoDB" id="9778383at2"/>
<dbReference type="EMBL" id="CZBV01000004">
    <property type="protein sequence ID" value="CUQ85022.1"/>
    <property type="molecule type" value="Genomic_DNA"/>
</dbReference>
<name>A0A174ZGH8_9FIRM</name>
<evidence type="ECO:0000313" key="3">
    <source>
        <dbReference type="EMBL" id="CUQ85022.1"/>
    </source>
</evidence>
<dbReference type="GO" id="GO:0031177">
    <property type="term" value="F:phosphopantetheine binding"/>
    <property type="evidence" value="ECO:0007669"/>
    <property type="project" value="TreeGrafter"/>
</dbReference>
<dbReference type="Proteomes" id="UP000095780">
    <property type="component" value="Unassembled WGS sequence"/>
</dbReference>
<evidence type="ECO:0000313" key="6">
    <source>
        <dbReference type="Proteomes" id="UP000095780"/>
    </source>
</evidence>
<dbReference type="Gene3D" id="3.30.300.30">
    <property type="match status" value="1"/>
</dbReference>
<reference evidence="4 7" key="2">
    <citation type="journal article" date="2019" name="Nat. Med.">
        <title>A library of human gut bacterial isolates paired with longitudinal multiomics data enables mechanistic microbiome research.</title>
        <authorList>
            <person name="Poyet M."/>
            <person name="Groussin M."/>
            <person name="Gibbons S.M."/>
            <person name="Avila-Pacheco J."/>
            <person name="Jiang X."/>
            <person name="Kearney S.M."/>
            <person name="Perrotta A.R."/>
            <person name="Berdy B."/>
            <person name="Zhao S."/>
            <person name="Lieberman T.D."/>
            <person name="Swanson P.K."/>
            <person name="Smith M."/>
            <person name="Roesemann S."/>
            <person name="Alexander J.E."/>
            <person name="Rich S.A."/>
            <person name="Livny J."/>
            <person name="Vlamakis H."/>
            <person name="Clish C."/>
            <person name="Bullock K."/>
            <person name="Deik A."/>
            <person name="Scott J."/>
            <person name="Pierce K.A."/>
            <person name="Xavier R.J."/>
            <person name="Alm E.J."/>
        </authorList>
    </citation>
    <scope>NUCLEOTIDE SEQUENCE [LARGE SCALE GENOMIC DNA]</scope>
    <source>
        <strain evidence="4 7">BIOML-A1</strain>
    </source>
</reference>
<proteinExistence type="predicted"/>
<dbReference type="NCBIfam" id="TIGR01733">
    <property type="entry name" value="AA-adenyl-dom"/>
    <property type="match status" value="1"/>
</dbReference>
<dbReference type="InterPro" id="IPR045851">
    <property type="entry name" value="AMP-bd_C_sf"/>
</dbReference>
<dbReference type="PANTHER" id="PTHR45527:SF1">
    <property type="entry name" value="FATTY ACID SYNTHASE"/>
    <property type="match status" value="1"/>
</dbReference>
<dbReference type="AlphaFoldDB" id="A0A174ZGH8"/>
<dbReference type="InterPro" id="IPR010071">
    <property type="entry name" value="AA_adenyl_dom"/>
</dbReference>
<dbReference type="RefSeq" id="WP_055216250.1">
    <property type="nucleotide sequence ID" value="NZ_CABIXW010000004.1"/>
</dbReference>
<dbReference type="GO" id="GO:0005737">
    <property type="term" value="C:cytoplasm"/>
    <property type="evidence" value="ECO:0007669"/>
    <property type="project" value="TreeGrafter"/>
</dbReference>
<dbReference type="GO" id="GO:0043041">
    <property type="term" value="P:amino acid activation for nonribosomal peptide biosynthetic process"/>
    <property type="evidence" value="ECO:0007669"/>
    <property type="project" value="TreeGrafter"/>
</dbReference>
<sequence>MEKNVLEFLENSQRMYGEKTACADMNNELTYTQLMNQAKFIGSCLSLKIKPTQGVPVYMDKTCNTLSLFMGIVYAGGYYCMLDTTHPVERINLILDTIQADILVVDNKSAKKAEKLGFQGEIINLDELLEEYDGQAVDSEAQERLEKIREQALDTDPLYSIFTSGSTGVPKGVIVNHRSTIDFIDCFTETFGITNEDVIGNQAPFDFDVSVKDIYSSLKTGATLQLIPKMCFSFPTKLLDFLDDRKVTTIIWAVSALCIVTTLNGFEYKRPSSLNKIMFSGEVMPIKHLNAWRVQYPDAMFVNLYGPTEITCNCTYYIIDREFGLDEKLPMGKPFANERVFLLDDEDKLVDAGRPGELGEICVSGTAVTMGYLRNPEKTAAAFVQNPLNDRYLETIYRTGDLGYYSEDGELFFSSRKDFQIKHMGHRIELGEIETYMNAIEGLLRSCCIFDTDENKILGFFEIEGASELDRKGVTHALKDKVPQWMIPNVLVKVETMPITKNGKIDRKELMKIYKEQEA</sequence>
<dbReference type="Proteomes" id="UP000095621">
    <property type="component" value="Unassembled WGS sequence"/>
</dbReference>
<dbReference type="EMBL" id="CZBU01000005">
    <property type="protein sequence ID" value="CUQ78836.1"/>
    <property type="molecule type" value="Genomic_DNA"/>
</dbReference>
<dbReference type="InterPro" id="IPR000873">
    <property type="entry name" value="AMP-dep_synth/lig_dom"/>
</dbReference>